<accession>A0A7X9ZVC7</accession>
<keyword evidence="2" id="KW-0472">Membrane</keyword>
<reference evidence="3 4" key="1">
    <citation type="submission" date="2020-04" db="EMBL/GenBank/DDBJ databases">
        <title>Paraburkholderia sp. G-4-1-8 isolated from soil.</title>
        <authorList>
            <person name="Dahal R.H."/>
        </authorList>
    </citation>
    <scope>NUCLEOTIDE SEQUENCE [LARGE SCALE GENOMIC DNA]</scope>
    <source>
        <strain evidence="3 4">G-4-1-8</strain>
    </source>
</reference>
<feature type="region of interest" description="Disordered" evidence="1">
    <location>
        <begin position="301"/>
        <end position="345"/>
    </location>
</feature>
<dbReference type="EMBL" id="JABBFZ010000001">
    <property type="protein sequence ID" value="NML29767.1"/>
    <property type="molecule type" value="Genomic_DNA"/>
</dbReference>
<evidence type="ECO:0000313" key="3">
    <source>
        <dbReference type="EMBL" id="NML29767.1"/>
    </source>
</evidence>
<dbReference type="RefSeq" id="WP_169496041.1">
    <property type="nucleotide sequence ID" value="NZ_JABBFZ010000001.1"/>
</dbReference>
<evidence type="ECO:0000256" key="1">
    <source>
        <dbReference type="SAM" id="MobiDB-lite"/>
    </source>
</evidence>
<feature type="compositionally biased region" description="Basic and acidic residues" evidence="1">
    <location>
        <begin position="335"/>
        <end position="345"/>
    </location>
</feature>
<organism evidence="3 4">
    <name type="scientific">Paraburkholderia antibiotica</name>
    <dbReference type="NCBI Taxonomy" id="2728839"/>
    <lineage>
        <taxon>Bacteria</taxon>
        <taxon>Pseudomonadati</taxon>
        <taxon>Pseudomonadota</taxon>
        <taxon>Betaproteobacteria</taxon>
        <taxon>Burkholderiales</taxon>
        <taxon>Burkholderiaceae</taxon>
        <taxon>Paraburkholderia</taxon>
    </lineage>
</organism>
<evidence type="ECO:0000256" key="2">
    <source>
        <dbReference type="SAM" id="Phobius"/>
    </source>
</evidence>
<evidence type="ECO:0000313" key="4">
    <source>
        <dbReference type="Proteomes" id="UP000583127"/>
    </source>
</evidence>
<gene>
    <name evidence="3" type="ORF">HHL14_02830</name>
</gene>
<comment type="caution">
    <text evidence="3">The sequence shown here is derived from an EMBL/GenBank/DDBJ whole genome shotgun (WGS) entry which is preliminary data.</text>
</comment>
<keyword evidence="4" id="KW-1185">Reference proteome</keyword>
<dbReference type="AlphaFoldDB" id="A0A7X9ZVC7"/>
<dbReference type="Proteomes" id="UP000583127">
    <property type="component" value="Unassembled WGS sequence"/>
</dbReference>
<keyword evidence="2" id="KW-1133">Transmembrane helix</keyword>
<dbReference type="Gene3D" id="3.40.50.1460">
    <property type="match status" value="1"/>
</dbReference>
<evidence type="ECO:0008006" key="5">
    <source>
        <dbReference type="Google" id="ProtNLM"/>
    </source>
</evidence>
<proteinExistence type="predicted"/>
<protein>
    <recommendedName>
        <fullName evidence="5">Caspase domain-containing protein</fullName>
    </recommendedName>
</protein>
<feature type="transmembrane region" description="Helical" evidence="2">
    <location>
        <begin position="355"/>
        <end position="376"/>
    </location>
</feature>
<keyword evidence="2" id="KW-0812">Transmembrane</keyword>
<name>A0A7X9ZVC7_9BURK</name>
<sequence>MQASRFLAAESTAAVVLGSHDWSGAGLGRAPAFLRAGKEFVRYLIDSAGLGLDPALVLDLFDDPAPAGEQLARLRDTFDVLLRERRDEGRPVADVLVYYVGHGQTDEQGHLSLLVRSSHRGMESETGIRAADLARVLKVAAPQQRRIVVLDCCFSEAAALEFIGMSASLEQAIAATAARDLGDDEPRRGTLLMCSSPIGEVSIGPPNARITLFSGAMLDVLREGADGYPAELSFADVRDAAFERMVLGFGAHAPRPVLHQVNAKQGDLTRIKVFPNRAFRGEATVKFEPADDEVRAAAGHETPMAQAKSERLQHEAGAVAQGDGRQADPQARAQSEYRQDNRRVSEATQHARSKFVLNILVSFLFFIALAMAYIILVSGHF</sequence>